<reference evidence="1 2" key="1">
    <citation type="submission" date="2021-12" db="EMBL/GenBank/DDBJ databases">
        <title>Genome seq of p7.</title>
        <authorList>
            <person name="Seo T."/>
        </authorList>
    </citation>
    <scope>NUCLEOTIDE SEQUENCE [LARGE SCALE GENOMIC DNA]</scope>
    <source>
        <strain evidence="1 2">P7</strain>
    </source>
</reference>
<sequence>MRTAAIRLTDPPRLDVLPGILAVGQGRRAASGPAPAGEARLVVSASVYARLLSLADQAPLENLPLDPRTLARARTMGYNQIGQIRCTTANRLVADFGVQHADELLRALYAFGLKQEDSGSRDVDPVE</sequence>
<comment type="caution">
    <text evidence="1">The sequence shown here is derived from an EMBL/GenBank/DDBJ whole genome shotgun (WGS) entry which is preliminary data.</text>
</comment>
<gene>
    <name evidence="1" type="ORF">LXT12_21195</name>
</gene>
<dbReference type="EMBL" id="JAJTWT010000010">
    <property type="protein sequence ID" value="MCE4539771.1"/>
    <property type="molecule type" value="Genomic_DNA"/>
</dbReference>
<dbReference type="RefSeq" id="WP_233394287.1">
    <property type="nucleotide sequence ID" value="NZ_JAJTWT010000010.1"/>
</dbReference>
<evidence type="ECO:0000313" key="2">
    <source>
        <dbReference type="Proteomes" id="UP001201463"/>
    </source>
</evidence>
<dbReference type="Proteomes" id="UP001201463">
    <property type="component" value="Unassembled WGS sequence"/>
</dbReference>
<evidence type="ECO:0000313" key="1">
    <source>
        <dbReference type="EMBL" id="MCE4539771.1"/>
    </source>
</evidence>
<keyword evidence="2" id="KW-1185">Reference proteome</keyword>
<accession>A0ABS8XFV8</accession>
<name>A0ABS8XFV8_9BURK</name>
<proteinExistence type="predicted"/>
<organism evidence="1 2">
    <name type="scientific">Pelomonas caseinilytica</name>
    <dbReference type="NCBI Taxonomy" id="2906763"/>
    <lineage>
        <taxon>Bacteria</taxon>
        <taxon>Pseudomonadati</taxon>
        <taxon>Pseudomonadota</taxon>
        <taxon>Betaproteobacteria</taxon>
        <taxon>Burkholderiales</taxon>
        <taxon>Sphaerotilaceae</taxon>
        <taxon>Roseateles</taxon>
    </lineage>
</organism>
<protein>
    <submittedName>
        <fullName evidence="1">Uncharacterized protein</fullName>
    </submittedName>
</protein>